<reference evidence="2 3" key="1">
    <citation type="submission" date="2017-06" db="EMBL/GenBank/DDBJ databases">
        <title>the draft geome sequence of Illustriluteabacillus marina B3227.</title>
        <authorList>
            <person name="He R.-H."/>
            <person name="Du Z.-J."/>
        </authorList>
    </citation>
    <scope>NUCLEOTIDE SEQUENCE [LARGE SCALE GENOMIC DNA]</scope>
    <source>
        <strain evidence="2 3">B3227</strain>
    </source>
</reference>
<comment type="caution">
    <text evidence="2">The sequence shown here is derived from an EMBL/GenBank/DDBJ whole genome shotgun (WGS) entry which is preliminary data.</text>
</comment>
<protein>
    <submittedName>
        <fullName evidence="2">Adhesin</fullName>
    </submittedName>
</protein>
<dbReference type="EMBL" id="PJNH01000003">
    <property type="protein sequence ID" value="PKR77223.1"/>
    <property type="molecule type" value="Genomic_DNA"/>
</dbReference>
<dbReference type="Proteomes" id="UP000243524">
    <property type="component" value="Unassembled WGS sequence"/>
</dbReference>
<evidence type="ECO:0000256" key="1">
    <source>
        <dbReference type="ARBA" id="ARBA00006718"/>
    </source>
</evidence>
<sequence>MEIQITDEAVEWFIDELDLDEGDVVRFFPKYGGSSDFQDGFSIGMAVESARKPQVEVEKKNVSFQIDEQDVWFFKEQDLHIGLKNDEVKYSNEPIE</sequence>
<dbReference type="InterPro" id="IPR008326">
    <property type="entry name" value="PdhI-like"/>
</dbReference>
<organism evidence="2 3">
    <name type="scientific">Halalkalibacillus sediminis</name>
    <dbReference type="NCBI Taxonomy" id="2018042"/>
    <lineage>
        <taxon>Bacteria</taxon>
        <taxon>Bacillati</taxon>
        <taxon>Bacillota</taxon>
        <taxon>Bacilli</taxon>
        <taxon>Bacillales</taxon>
        <taxon>Bacillaceae</taxon>
        <taxon>Halalkalibacillus</taxon>
    </lineage>
</organism>
<proteinExistence type="inferred from homology"/>
<dbReference type="SUPFAM" id="SSF89360">
    <property type="entry name" value="HesB-like domain"/>
    <property type="match status" value="1"/>
</dbReference>
<keyword evidence="3" id="KW-1185">Reference proteome</keyword>
<dbReference type="RefSeq" id="WP_101332051.1">
    <property type="nucleotide sequence ID" value="NZ_PJNH01000003.1"/>
</dbReference>
<name>A0A2I0QSB5_9BACI</name>
<dbReference type="PIRSF" id="PIRSF034852">
    <property type="entry name" value="UCP034852"/>
    <property type="match status" value="1"/>
</dbReference>
<evidence type="ECO:0000313" key="3">
    <source>
        <dbReference type="Proteomes" id="UP000243524"/>
    </source>
</evidence>
<evidence type="ECO:0000313" key="2">
    <source>
        <dbReference type="EMBL" id="PKR77223.1"/>
    </source>
</evidence>
<dbReference type="OrthoDB" id="1645729at2"/>
<dbReference type="InterPro" id="IPR035903">
    <property type="entry name" value="HesB-like_dom_sf"/>
</dbReference>
<gene>
    <name evidence="2" type="ORF">CEY16_10815</name>
</gene>
<dbReference type="AlphaFoldDB" id="A0A2I0QSB5"/>
<accession>A0A2I0QSB5</accession>
<comment type="similarity">
    <text evidence="1">Belongs to the HesB/IscA family.</text>
</comment>